<dbReference type="Proteomes" id="UP000007305">
    <property type="component" value="Chromosome 9"/>
</dbReference>
<dbReference type="InParanoid" id="A0A804R5Z9"/>
<sequence length="72" mass="7521">MVPVCGIRAAYASASRSSVPPRKWSIARWSRHIADGDGGRDGGGGAIASVGGKMRGVWLSFEYGLGREEAVS</sequence>
<reference evidence="1" key="3">
    <citation type="submission" date="2021-05" db="UniProtKB">
        <authorList>
            <consortium name="EnsemblPlants"/>
        </authorList>
    </citation>
    <scope>IDENTIFICATION</scope>
    <source>
        <strain evidence="1">cv. B73</strain>
    </source>
</reference>
<accession>A0A804R5Z9</accession>
<reference evidence="1" key="2">
    <citation type="submission" date="2019-07" db="EMBL/GenBank/DDBJ databases">
        <authorList>
            <person name="Seetharam A."/>
            <person name="Woodhouse M."/>
            <person name="Cannon E."/>
        </authorList>
    </citation>
    <scope>NUCLEOTIDE SEQUENCE [LARGE SCALE GENOMIC DNA]</scope>
    <source>
        <strain evidence="1">cv. B73</strain>
    </source>
</reference>
<evidence type="ECO:0000313" key="1">
    <source>
        <dbReference type="EnsemblPlants" id="Zm00001eb391780_P001"/>
    </source>
</evidence>
<protein>
    <submittedName>
        <fullName evidence="1">Uncharacterized protein</fullName>
    </submittedName>
</protein>
<name>A0A804R5Z9_MAIZE</name>
<evidence type="ECO:0000313" key="2">
    <source>
        <dbReference type="Proteomes" id="UP000007305"/>
    </source>
</evidence>
<organism evidence="1 2">
    <name type="scientific">Zea mays</name>
    <name type="common">Maize</name>
    <dbReference type="NCBI Taxonomy" id="4577"/>
    <lineage>
        <taxon>Eukaryota</taxon>
        <taxon>Viridiplantae</taxon>
        <taxon>Streptophyta</taxon>
        <taxon>Embryophyta</taxon>
        <taxon>Tracheophyta</taxon>
        <taxon>Spermatophyta</taxon>
        <taxon>Magnoliopsida</taxon>
        <taxon>Liliopsida</taxon>
        <taxon>Poales</taxon>
        <taxon>Poaceae</taxon>
        <taxon>PACMAD clade</taxon>
        <taxon>Panicoideae</taxon>
        <taxon>Andropogonodae</taxon>
        <taxon>Andropogoneae</taxon>
        <taxon>Tripsacinae</taxon>
        <taxon>Zea</taxon>
    </lineage>
</organism>
<dbReference type="Gramene" id="Zm00001eb391780_T001">
    <property type="protein sequence ID" value="Zm00001eb391780_P001"/>
    <property type="gene ID" value="Zm00001eb391780"/>
</dbReference>
<dbReference type="EnsemblPlants" id="Zm00001eb391780_T001">
    <property type="protein sequence ID" value="Zm00001eb391780_P001"/>
    <property type="gene ID" value="Zm00001eb391780"/>
</dbReference>
<keyword evidence="2" id="KW-1185">Reference proteome</keyword>
<proteinExistence type="predicted"/>
<reference evidence="2" key="1">
    <citation type="journal article" date="2009" name="Science">
        <title>The B73 maize genome: complexity, diversity, and dynamics.</title>
        <authorList>
            <person name="Schnable P.S."/>
            <person name="Ware D."/>
            <person name="Fulton R.S."/>
            <person name="Stein J.C."/>
            <person name="Wei F."/>
            <person name="Pasternak S."/>
            <person name="Liang C."/>
            <person name="Zhang J."/>
            <person name="Fulton L."/>
            <person name="Graves T.A."/>
            <person name="Minx P."/>
            <person name="Reily A.D."/>
            <person name="Courtney L."/>
            <person name="Kruchowski S.S."/>
            <person name="Tomlinson C."/>
            <person name="Strong C."/>
            <person name="Delehaunty K."/>
            <person name="Fronick C."/>
            <person name="Courtney B."/>
            <person name="Rock S.M."/>
            <person name="Belter E."/>
            <person name="Du F."/>
            <person name="Kim K."/>
            <person name="Abbott R.M."/>
            <person name="Cotton M."/>
            <person name="Levy A."/>
            <person name="Marchetto P."/>
            <person name="Ochoa K."/>
            <person name="Jackson S.M."/>
            <person name="Gillam B."/>
            <person name="Chen W."/>
            <person name="Yan L."/>
            <person name="Higginbotham J."/>
            <person name="Cardenas M."/>
            <person name="Waligorski J."/>
            <person name="Applebaum E."/>
            <person name="Phelps L."/>
            <person name="Falcone J."/>
            <person name="Kanchi K."/>
            <person name="Thane T."/>
            <person name="Scimone A."/>
            <person name="Thane N."/>
            <person name="Henke J."/>
            <person name="Wang T."/>
            <person name="Ruppert J."/>
            <person name="Shah N."/>
            <person name="Rotter K."/>
            <person name="Hodges J."/>
            <person name="Ingenthron E."/>
            <person name="Cordes M."/>
            <person name="Kohlberg S."/>
            <person name="Sgro J."/>
            <person name="Delgado B."/>
            <person name="Mead K."/>
            <person name="Chinwalla A."/>
            <person name="Leonard S."/>
            <person name="Crouse K."/>
            <person name="Collura K."/>
            <person name="Kudrna D."/>
            <person name="Currie J."/>
            <person name="He R."/>
            <person name="Angelova A."/>
            <person name="Rajasekar S."/>
            <person name="Mueller T."/>
            <person name="Lomeli R."/>
            <person name="Scara G."/>
            <person name="Ko A."/>
            <person name="Delaney K."/>
            <person name="Wissotski M."/>
            <person name="Lopez G."/>
            <person name="Campos D."/>
            <person name="Braidotti M."/>
            <person name="Ashley E."/>
            <person name="Golser W."/>
            <person name="Kim H."/>
            <person name="Lee S."/>
            <person name="Lin J."/>
            <person name="Dujmic Z."/>
            <person name="Kim W."/>
            <person name="Talag J."/>
            <person name="Zuccolo A."/>
            <person name="Fan C."/>
            <person name="Sebastian A."/>
            <person name="Kramer M."/>
            <person name="Spiegel L."/>
            <person name="Nascimento L."/>
            <person name="Zutavern T."/>
            <person name="Miller B."/>
            <person name="Ambroise C."/>
            <person name="Muller S."/>
            <person name="Spooner W."/>
            <person name="Narechania A."/>
            <person name="Ren L."/>
            <person name="Wei S."/>
            <person name="Kumari S."/>
            <person name="Faga B."/>
            <person name="Levy M.J."/>
            <person name="McMahan L."/>
            <person name="Van Buren P."/>
            <person name="Vaughn M.W."/>
            <person name="Ying K."/>
            <person name="Yeh C.-T."/>
            <person name="Emrich S.J."/>
            <person name="Jia Y."/>
            <person name="Kalyanaraman A."/>
            <person name="Hsia A.-P."/>
            <person name="Barbazuk W.B."/>
            <person name="Baucom R.S."/>
            <person name="Brutnell T.P."/>
            <person name="Carpita N.C."/>
            <person name="Chaparro C."/>
            <person name="Chia J.-M."/>
            <person name="Deragon J.-M."/>
            <person name="Estill J.C."/>
            <person name="Fu Y."/>
            <person name="Jeddeloh J.A."/>
            <person name="Han Y."/>
            <person name="Lee H."/>
            <person name="Li P."/>
            <person name="Lisch D.R."/>
            <person name="Liu S."/>
            <person name="Liu Z."/>
            <person name="Nagel D.H."/>
            <person name="McCann M.C."/>
            <person name="SanMiguel P."/>
            <person name="Myers A.M."/>
            <person name="Nettleton D."/>
            <person name="Nguyen J."/>
            <person name="Penning B.W."/>
            <person name="Ponnala L."/>
            <person name="Schneider K.L."/>
            <person name="Schwartz D.C."/>
            <person name="Sharma A."/>
            <person name="Soderlund C."/>
            <person name="Springer N.M."/>
            <person name="Sun Q."/>
            <person name="Wang H."/>
            <person name="Waterman M."/>
            <person name="Westerman R."/>
            <person name="Wolfgruber T.K."/>
            <person name="Yang L."/>
            <person name="Yu Y."/>
            <person name="Zhang L."/>
            <person name="Zhou S."/>
            <person name="Zhu Q."/>
            <person name="Bennetzen J.L."/>
            <person name="Dawe R.K."/>
            <person name="Jiang J."/>
            <person name="Jiang N."/>
            <person name="Presting G.G."/>
            <person name="Wessler S.R."/>
            <person name="Aluru S."/>
            <person name="Martienssen R.A."/>
            <person name="Clifton S.W."/>
            <person name="McCombie W.R."/>
            <person name="Wing R.A."/>
            <person name="Wilson R.K."/>
        </authorList>
    </citation>
    <scope>NUCLEOTIDE SEQUENCE [LARGE SCALE GENOMIC DNA]</scope>
    <source>
        <strain evidence="2">cv. B73</strain>
    </source>
</reference>
<dbReference type="AlphaFoldDB" id="A0A804R5Z9"/>